<evidence type="ECO:0000256" key="6">
    <source>
        <dbReference type="ARBA" id="ARBA00022801"/>
    </source>
</evidence>
<dbReference type="InterPro" id="IPR013784">
    <property type="entry name" value="Carb-bd-like_fold"/>
</dbReference>
<dbReference type="SMART" id="SM01065">
    <property type="entry name" value="CBM_2"/>
    <property type="match status" value="1"/>
</dbReference>
<evidence type="ECO:0000259" key="15">
    <source>
        <dbReference type="PROSITE" id="PS51166"/>
    </source>
</evidence>
<dbReference type="SMART" id="SM00642">
    <property type="entry name" value="Aamy"/>
    <property type="match status" value="1"/>
</dbReference>
<dbReference type="GO" id="GO:0004556">
    <property type="term" value="F:alpha-amylase activity"/>
    <property type="evidence" value="ECO:0007669"/>
    <property type="project" value="UniProtKB-UniRule"/>
</dbReference>
<dbReference type="OMA" id="FRYAYDL"/>
<evidence type="ECO:0000256" key="3">
    <source>
        <dbReference type="ARBA" id="ARBA00008061"/>
    </source>
</evidence>
<dbReference type="EC" id="3.2.1.1" evidence="4 12"/>
<name>F8Q2E0_SERL3</name>
<comment type="similarity">
    <text evidence="3 11">Belongs to the glycosyl hydrolase 13 family.</text>
</comment>
<evidence type="ECO:0000256" key="2">
    <source>
        <dbReference type="ARBA" id="ARBA00001913"/>
    </source>
</evidence>
<dbReference type="PANTHER" id="PTHR43447">
    <property type="entry name" value="ALPHA-AMYLASE"/>
    <property type="match status" value="1"/>
</dbReference>
<keyword evidence="6 12" id="KW-0378">Hydrolase</keyword>
<dbReference type="Pfam" id="PF00128">
    <property type="entry name" value="Alpha-amylase"/>
    <property type="match status" value="1"/>
</dbReference>
<dbReference type="GO" id="GO:0046872">
    <property type="term" value="F:metal ion binding"/>
    <property type="evidence" value="ECO:0007669"/>
    <property type="project" value="UniProtKB-KW"/>
</dbReference>
<keyword evidence="14" id="KW-0732">Signal</keyword>
<dbReference type="Proteomes" id="UP000008063">
    <property type="component" value="Unassembled WGS sequence"/>
</dbReference>
<evidence type="ECO:0000256" key="9">
    <source>
        <dbReference type="ARBA" id="ARBA00023295"/>
    </source>
</evidence>
<dbReference type="SMART" id="SM00632">
    <property type="entry name" value="Aamy_C"/>
    <property type="match status" value="1"/>
</dbReference>
<dbReference type="SUPFAM" id="SSF51445">
    <property type="entry name" value="(Trans)glycosidases"/>
    <property type="match status" value="1"/>
</dbReference>
<dbReference type="PROSITE" id="PS51166">
    <property type="entry name" value="CBM20"/>
    <property type="match status" value="1"/>
</dbReference>
<evidence type="ECO:0000256" key="12">
    <source>
        <dbReference type="RuleBase" id="RU361134"/>
    </source>
</evidence>
<dbReference type="InterPro" id="IPR013783">
    <property type="entry name" value="Ig-like_fold"/>
</dbReference>
<comment type="catalytic activity">
    <reaction evidence="1 12">
        <text>Endohydrolysis of (1-&gt;4)-alpha-D-glucosidic linkages in polysaccharides containing three or more (1-&gt;4)-alpha-linked D-glucose units.</text>
        <dbReference type="EC" id="3.2.1.1"/>
    </reaction>
</comment>
<dbReference type="FunFam" id="2.60.40.10:FF:000552">
    <property type="entry name" value="Related to glucoamylase"/>
    <property type="match status" value="1"/>
</dbReference>
<dbReference type="InterPro" id="IPR031319">
    <property type="entry name" value="A-amylase_C"/>
</dbReference>
<dbReference type="InterPro" id="IPR002044">
    <property type="entry name" value="CBM20"/>
</dbReference>
<reference evidence="17" key="1">
    <citation type="journal article" date="2011" name="Science">
        <title>The plant cell wall-decomposing machinery underlies the functional diversity of forest fungi.</title>
        <authorList>
            <person name="Eastwood D.C."/>
            <person name="Floudas D."/>
            <person name="Binder M."/>
            <person name="Majcherczyk A."/>
            <person name="Schneider P."/>
            <person name="Aerts A."/>
            <person name="Asiegbu F.O."/>
            <person name="Baker S.E."/>
            <person name="Barry K."/>
            <person name="Bendiksby M."/>
            <person name="Blumentritt M."/>
            <person name="Coutinho P.M."/>
            <person name="Cullen D."/>
            <person name="de Vries R.P."/>
            <person name="Gathman A."/>
            <person name="Goodell B."/>
            <person name="Henrissat B."/>
            <person name="Ihrmark K."/>
            <person name="Kauserud H."/>
            <person name="Kohler A."/>
            <person name="LaButti K."/>
            <person name="Lapidus A."/>
            <person name="Lavin J.L."/>
            <person name="Lee Y.-H."/>
            <person name="Lindquist E."/>
            <person name="Lilly W."/>
            <person name="Lucas S."/>
            <person name="Morin E."/>
            <person name="Murat C."/>
            <person name="Oguiza J.A."/>
            <person name="Park J."/>
            <person name="Pisabarro A.G."/>
            <person name="Riley R."/>
            <person name="Rosling A."/>
            <person name="Salamov A."/>
            <person name="Schmidt O."/>
            <person name="Schmutz J."/>
            <person name="Skrede I."/>
            <person name="Stenlid J."/>
            <person name="Wiebenga A."/>
            <person name="Xie X."/>
            <person name="Kuees U."/>
            <person name="Hibbett D.S."/>
            <person name="Hoffmeister D."/>
            <person name="Hoegberg N."/>
            <person name="Martin F."/>
            <person name="Grigoriev I.V."/>
            <person name="Watkinson S.C."/>
        </authorList>
    </citation>
    <scope>NUCLEOTIDE SEQUENCE [LARGE SCALE GENOMIC DNA]</scope>
    <source>
        <strain evidence="17">strain S7.3</strain>
    </source>
</reference>
<dbReference type="SUPFAM" id="SSF49452">
    <property type="entry name" value="Starch-binding domain-like"/>
    <property type="match status" value="1"/>
</dbReference>
<dbReference type="InParanoid" id="F8Q2E0"/>
<evidence type="ECO:0000256" key="1">
    <source>
        <dbReference type="ARBA" id="ARBA00000548"/>
    </source>
</evidence>
<evidence type="ECO:0000256" key="4">
    <source>
        <dbReference type="ARBA" id="ARBA00012595"/>
    </source>
</evidence>
<feature type="compositionally biased region" description="Polar residues" evidence="13">
    <location>
        <begin position="570"/>
        <end position="585"/>
    </location>
</feature>
<dbReference type="Gene3D" id="2.60.40.10">
    <property type="entry name" value="Immunoglobulins"/>
    <property type="match status" value="1"/>
</dbReference>
<dbReference type="InterPro" id="IPR017853">
    <property type="entry name" value="GH"/>
</dbReference>
<evidence type="ECO:0000256" key="8">
    <source>
        <dbReference type="ARBA" id="ARBA00023277"/>
    </source>
</evidence>
<feature type="region of interest" description="Disordered" evidence="13">
    <location>
        <begin position="562"/>
        <end position="585"/>
    </location>
</feature>
<dbReference type="OrthoDB" id="550577at2759"/>
<evidence type="ECO:0000256" key="14">
    <source>
        <dbReference type="SAM" id="SignalP"/>
    </source>
</evidence>
<dbReference type="EMBL" id="GL945482">
    <property type="protein sequence ID" value="EGN97351.1"/>
    <property type="molecule type" value="Genomic_DNA"/>
</dbReference>
<keyword evidence="17" id="KW-1185">Reference proteome</keyword>
<keyword evidence="10" id="KW-0624">Polysaccharide degradation</keyword>
<dbReference type="Pfam" id="PF02806">
    <property type="entry name" value="Alpha-amylase_C"/>
    <property type="match status" value="1"/>
</dbReference>
<dbReference type="HOGENOM" id="CLU_013336_0_0_1"/>
<evidence type="ECO:0000313" key="17">
    <source>
        <dbReference type="Proteomes" id="UP000008063"/>
    </source>
</evidence>
<dbReference type="Pfam" id="PF00686">
    <property type="entry name" value="CBM_20"/>
    <property type="match status" value="1"/>
</dbReference>
<gene>
    <name evidence="16" type="ORF">SERLA73DRAFT_161429</name>
</gene>
<dbReference type="PRINTS" id="PR00110">
    <property type="entry name" value="ALPHAAMYLASE"/>
</dbReference>
<dbReference type="STRING" id="936435.F8Q2E0"/>
<evidence type="ECO:0000256" key="11">
    <source>
        <dbReference type="RuleBase" id="RU003615"/>
    </source>
</evidence>
<sequence length="585" mass="61906">MIKLGILSLALIVANAFAAPSPKAAGNGRIAKRGMSGNNDVIIQMFEWSWDSIALECTQFIGPAGYGYVQASPAQETITGTQWWTDYQPVSYTLTSKRGNRAQYQSMIQTCKSAGVGIIADTIFNHMTGQSSGTGIAGTQFTQYSYPPTYSADNFHYCGLEPGNTIVNYDNRLEVQTCQLDGLADLATNTTAVQKILAAYANDLISLGVEGLRLDAAKNIAASDIGNITSLINGSPYITQEVIWGADQPIQPSEYVYIGDVMEFRYTSALQSAFGGGGISSLQDLDNQGMSFVLLCWVPGTSANVFVADHDTERGGSSLNYNSPSNTYTLAHVFSLAHSYGTPTVLSSYQFSSYDDGAPNGGNGTCYGAGGVNGWLCQHRWSAIAGMVGFHNNVGTAALGDWVSPSSQQIAFGRGALGFVAINNEDSTWATTFTTSLPAGSYCDVISGPPTSSGTCAGASYTVASDGTFSATVATANAIALHTGALGTGSTSAVSFSETATTTYGENIFLTGSLEQLGSWDPANSIALSSSNYPVWETTVNLPLNTAFEYKFIRKETDGSIVWESDPNRNDTTSGSTQTLNDTWR</sequence>
<keyword evidence="9 12" id="KW-0326">Glycosidase</keyword>
<accession>F8Q2E0</accession>
<keyword evidence="5" id="KW-0479">Metal-binding</keyword>
<organism evidence="17">
    <name type="scientific">Serpula lacrymans var. lacrymans (strain S7.3)</name>
    <name type="common">Dry rot fungus</name>
    <dbReference type="NCBI Taxonomy" id="936435"/>
    <lineage>
        <taxon>Eukaryota</taxon>
        <taxon>Fungi</taxon>
        <taxon>Dikarya</taxon>
        <taxon>Basidiomycota</taxon>
        <taxon>Agaricomycotina</taxon>
        <taxon>Agaricomycetes</taxon>
        <taxon>Agaricomycetidae</taxon>
        <taxon>Boletales</taxon>
        <taxon>Coniophorineae</taxon>
        <taxon>Serpulaceae</taxon>
        <taxon>Serpula</taxon>
    </lineage>
</organism>
<comment type="cofactor">
    <cofactor evidence="2">
        <name>Ca(2+)</name>
        <dbReference type="ChEBI" id="CHEBI:29108"/>
    </cofactor>
</comment>
<evidence type="ECO:0000313" key="16">
    <source>
        <dbReference type="EMBL" id="EGN97351.1"/>
    </source>
</evidence>
<feature type="signal peptide" evidence="14">
    <location>
        <begin position="1"/>
        <end position="18"/>
    </location>
</feature>
<dbReference type="CDD" id="cd05808">
    <property type="entry name" value="CBM20_alpha_amylase"/>
    <property type="match status" value="1"/>
</dbReference>
<protein>
    <recommendedName>
        <fullName evidence="4 12">Alpha-amylase</fullName>
        <ecNumber evidence="4 12">3.2.1.1</ecNumber>
    </recommendedName>
</protein>
<feature type="chain" id="PRO_5003377063" description="Alpha-amylase" evidence="14">
    <location>
        <begin position="19"/>
        <end position="585"/>
    </location>
</feature>
<dbReference type="InterPro" id="IPR006046">
    <property type="entry name" value="Alpha_amylase"/>
</dbReference>
<dbReference type="SUPFAM" id="SSF51011">
    <property type="entry name" value="Glycosyl hydrolase domain"/>
    <property type="match status" value="1"/>
</dbReference>
<dbReference type="Gene3D" id="3.20.20.80">
    <property type="entry name" value="Glycosidases"/>
    <property type="match status" value="1"/>
</dbReference>
<dbReference type="CDD" id="cd11317">
    <property type="entry name" value="AmyAc_bac_euk_AmyA"/>
    <property type="match status" value="1"/>
</dbReference>
<evidence type="ECO:0000256" key="10">
    <source>
        <dbReference type="ARBA" id="ARBA00023326"/>
    </source>
</evidence>
<dbReference type="GO" id="GO:0000272">
    <property type="term" value="P:polysaccharide catabolic process"/>
    <property type="evidence" value="ECO:0007669"/>
    <property type="project" value="UniProtKB-KW"/>
</dbReference>
<dbReference type="InterPro" id="IPR013780">
    <property type="entry name" value="Glyco_hydro_b"/>
</dbReference>
<dbReference type="InterPro" id="IPR006048">
    <property type="entry name" value="A-amylase/branching_C"/>
</dbReference>
<keyword evidence="8 12" id="KW-0119">Carbohydrate metabolism</keyword>
<dbReference type="AlphaFoldDB" id="F8Q2E0"/>
<dbReference type="eggNOG" id="KOG2212">
    <property type="taxonomic scope" value="Eukaryota"/>
</dbReference>
<evidence type="ECO:0000256" key="7">
    <source>
        <dbReference type="ARBA" id="ARBA00022837"/>
    </source>
</evidence>
<dbReference type="Gene3D" id="2.60.40.1180">
    <property type="entry name" value="Golgi alpha-mannosidase II"/>
    <property type="match status" value="1"/>
</dbReference>
<proteinExistence type="inferred from homology"/>
<keyword evidence="7" id="KW-0106">Calcium</keyword>
<dbReference type="InterPro" id="IPR006047">
    <property type="entry name" value="GH13_cat_dom"/>
</dbReference>
<dbReference type="GO" id="GO:2001070">
    <property type="term" value="F:starch binding"/>
    <property type="evidence" value="ECO:0007669"/>
    <property type="project" value="InterPro"/>
</dbReference>
<feature type="domain" description="CBM20" evidence="15">
    <location>
        <begin position="486"/>
        <end position="585"/>
    </location>
</feature>
<evidence type="ECO:0000256" key="5">
    <source>
        <dbReference type="ARBA" id="ARBA00022723"/>
    </source>
</evidence>
<evidence type="ECO:0000256" key="13">
    <source>
        <dbReference type="SAM" id="MobiDB-lite"/>
    </source>
</evidence>